<keyword evidence="2" id="KW-1185">Reference proteome</keyword>
<protein>
    <submittedName>
        <fullName evidence="1">16882_t:CDS:1</fullName>
    </submittedName>
</protein>
<feature type="non-terminal residue" evidence="1">
    <location>
        <position position="61"/>
    </location>
</feature>
<feature type="non-terminal residue" evidence="1">
    <location>
        <position position="1"/>
    </location>
</feature>
<gene>
    <name evidence="1" type="ORF">GMARGA_LOCUS41024</name>
</gene>
<dbReference type="EMBL" id="CAJVQB010109194">
    <property type="protein sequence ID" value="CAG8852011.1"/>
    <property type="molecule type" value="Genomic_DNA"/>
</dbReference>
<dbReference type="Proteomes" id="UP000789901">
    <property type="component" value="Unassembled WGS sequence"/>
</dbReference>
<comment type="caution">
    <text evidence="1">The sequence shown here is derived from an EMBL/GenBank/DDBJ whole genome shotgun (WGS) entry which is preliminary data.</text>
</comment>
<accession>A0ABN7XAC9</accession>
<proteinExistence type="predicted"/>
<reference evidence="1 2" key="1">
    <citation type="submission" date="2021-06" db="EMBL/GenBank/DDBJ databases">
        <authorList>
            <person name="Kallberg Y."/>
            <person name="Tangrot J."/>
            <person name="Rosling A."/>
        </authorList>
    </citation>
    <scope>NUCLEOTIDE SEQUENCE [LARGE SCALE GENOMIC DNA]</scope>
    <source>
        <strain evidence="1 2">120-4 pot B 10/14</strain>
    </source>
</reference>
<organism evidence="1 2">
    <name type="scientific">Gigaspora margarita</name>
    <dbReference type="NCBI Taxonomy" id="4874"/>
    <lineage>
        <taxon>Eukaryota</taxon>
        <taxon>Fungi</taxon>
        <taxon>Fungi incertae sedis</taxon>
        <taxon>Mucoromycota</taxon>
        <taxon>Glomeromycotina</taxon>
        <taxon>Glomeromycetes</taxon>
        <taxon>Diversisporales</taxon>
        <taxon>Gigasporaceae</taxon>
        <taxon>Gigaspora</taxon>
    </lineage>
</organism>
<name>A0ABN7XAC9_GIGMA</name>
<evidence type="ECO:0000313" key="2">
    <source>
        <dbReference type="Proteomes" id="UP000789901"/>
    </source>
</evidence>
<sequence>NTSLQPDNEELSKNTICQYDSVAKINSINKTFLISSIISKKQIVTEQTKRLEKLKHYAKAQ</sequence>
<evidence type="ECO:0000313" key="1">
    <source>
        <dbReference type="EMBL" id="CAG8852011.1"/>
    </source>
</evidence>